<dbReference type="InterPro" id="IPR017853">
    <property type="entry name" value="GH"/>
</dbReference>
<feature type="signal peptide" evidence="7">
    <location>
        <begin position="1"/>
        <end position="19"/>
    </location>
</feature>
<dbReference type="PRINTS" id="PR00131">
    <property type="entry name" value="GLHYDRLASE1"/>
</dbReference>
<dbReference type="OrthoDB" id="8192729at2759"/>
<dbReference type="RefSeq" id="XP_026276466.1">
    <property type="nucleotide sequence ID" value="XM_026420681.2"/>
</dbReference>
<evidence type="ECO:0000256" key="5">
    <source>
        <dbReference type="PROSITE-ProRule" id="PRU10055"/>
    </source>
</evidence>
<gene>
    <name evidence="9" type="primary">LOC113205170</name>
</gene>
<dbReference type="SUPFAM" id="SSF51445">
    <property type="entry name" value="(Trans)glycosidases"/>
    <property type="match status" value="1"/>
</dbReference>
<evidence type="ECO:0000256" key="2">
    <source>
        <dbReference type="ARBA" id="ARBA00012744"/>
    </source>
</evidence>
<feature type="active site" description="Nucleophile" evidence="5">
    <location>
        <position position="401"/>
    </location>
</feature>
<dbReference type="Gene3D" id="3.20.20.80">
    <property type="entry name" value="Glycosidases"/>
    <property type="match status" value="1"/>
</dbReference>
<evidence type="ECO:0000256" key="7">
    <source>
        <dbReference type="SAM" id="SignalP"/>
    </source>
</evidence>
<dbReference type="AlphaFoldDB" id="A0A6J1SCW2"/>
<comment type="similarity">
    <text evidence="1 6">Belongs to the glycosyl hydrolase 1 family.</text>
</comment>
<dbReference type="GO" id="GO:0005975">
    <property type="term" value="P:carbohydrate metabolic process"/>
    <property type="evidence" value="ECO:0007669"/>
    <property type="project" value="InterPro"/>
</dbReference>
<keyword evidence="4" id="KW-0326">Glycosidase</keyword>
<dbReference type="GeneID" id="113205170"/>
<evidence type="ECO:0000313" key="9">
    <source>
        <dbReference type="RefSeq" id="XP_026276466.1"/>
    </source>
</evidence>
<keyword evidence="3" id="KW-0378">Hydrolase</keyword>
<dbReference type="GO" id="GO:0008422">
    <property type="term" value="F:beta-glucosidase activity"/>
    <property type="evidence" value="ECO:0007669"/>
    <property type="project" value="TreeGrafter"/>
</dbReference>
<evidence type="ECO:0000256" key="4">
    <source>
        <dbReference type="ARBA" id="ARBA00023295"/>
    </source>
</evidence>
<keyword evidence="7" id="KW-0732">Signal</keyword>
<evidence type="ECO:0000313" key="8">
    <source>
        <dbReference type="Proteomes" id="UP000504606"/>
    </source>
</evidence>
<organism evidence="8 9">
    <name type="scientific">Frankliniella occidentalis</name>
    <name type="common">Western flower thrips</name>
    <name type="synonym">Euthrips occidentalis</name>
    <dbReference type="NCBI Taxonomy" id="133901"/>
    <lineage>
        <taxon>Eukaryota</taxon>
        <taxon>Metazoa</taxon>
        <taxon>Ecdysozoa</taxon>
        <taxon>Arthropoda</taxon>
        <taxon>Hexapoda</taxon>
        <taxon>Insecta</taxon>
        <taxon>Pterygota</taxon>
        <taxon>Neoptera</taxon>
        <taxon>Paraneoptera</taxon>
        <taxon>Thysanoptera</taxon>
        <taxon>Terebrantia</taxon>
        <taxon>Thripoidea</taxon>
        <taxon>Thripidae</taxon>
        <taxon>Frankliniella</taxon>
    </lineage>
</organism>
<evidence type="ECO:0000256" key="3">
    <source>
        <dbReference type="ARBA" id="ARBA00022801"/>
    </source>
</evidence>
<evidence type="ECO:0000256" key="6">
    <source>
        <dbReference type="RuleBase" id="RU003690"/>
    </source>
</evidence>
<dbReference type="PANTHER" id="PTHR10353">
    <property type="entry name" value="GLYCOSYL HYDROLASE"/>
    <property type="match status" value="1"/>
</dbReference>
<dbReference type="PANTHER" id="PTHR10353:SF36">
    <property type="entry name" value="LP05116P"/>
    <property type="match status" value="1"/>
</dbReference>
<dbReference type="InterPro" id="IPR018120">
    <property type="entry name" value="Glyco_hydro_1_AS"/>
</dbReference>
<dbReference type="Pfam" id="PF00232">
    <property type="entry name" value="Glyco_hydro_1"/>
    <property type="match status" value="1"/>
</dbReference>
<keyword evidence="8" id="KW-1185">Reference proteome</keyword>
<dbReference type="KEGG" id="foc:113205170"/>
<name>A0A6J1SCW2_FRAOC</name>
<proteinExistence type="inferred from homology"/>
<protein>
    <recommendedName>
        <fullName evidence="2">beta-glucosidase</fullName>
        <ecNumber evidence="2">3.2.1.21</ecNumber>
    </recommendedName>
</protein>
<dbReference type="EC" id="3.2.1.21" evidence="2"/>
<evidence type="ECO:0000256" key="1">
    <source>
        <dbReference type="ARBA" id="ARBA00010838"/>
    </source>
</evidence>
<accession>A0A6J1SCW2</accession>
<dbReference type="InterPro" id="IPR001360">
    <property type="entry name" value="Glyco_hydro_1"/>
</dbReference>
<dbReference type="PROSITE" id="PS00572">
    <property type="entry name" value="GLYCOSYL_HYDROL_F1_1"/>
    <property type="match status" value="1"/>
</dbReference>
<reference evidence="9" key="1">
    <citation type="submission" date="2025-08" db="UniProtKB">
        <authorList>
            <consortium name="RefSeq"/>
        </authorList>
    </citation>
    <scope>IDENTIFICATION</scope>
    <source>
        <tissue evidence="9">Whole organism</tissue>
    </source>
</reference>
<feature type="chain" id="PRO_5026690558" description="beta-glucosidase" evidence="7">
    <location>
        <begin position="20"/>
        <end position="522"/>
    </location>
</feature>
<dbReference type="Proteomes" id="UP000504606">
    <property type="component" value="Unplaced"/>
</dbReference>
<sequence>MTPLYLVAVLVAVCSLARGSPARGPQDDYALPDELLIGAGTAAIQTEGAWDEDGKGESMVDYLLHSGKLGPDGFSAPHLHDRGADSYHRYKDDVAMAAKLKLQVYRFSISWARVLPEADATKPNAKGVQFYHNLIDEIRAHNITPLVTMYHFDHPQILEEEFKGWLNKKMVVKFREYASFLIKEYGHKVKMWTSMNEPNLHCSFWMKEMVTAEVLRPEEVDLYSCMHNFILGHGEARKALTESGHEGTIGMSVASYISRPNSTRAEDAYASEAFNQFYAGLMLHPLVFGDYPPIVKELAKDKLPVFTEEEKAMLTDSTDYIGLNLYFGMMVSYRDPSTTRMPVIMPCAQLLDQLNFVNVGYRDPQGGTIGDYPLNMIAPDSMRSALTWVWFNYKKPVVITENGIGDKNMTGVEDHMRAVYHSVFLRSLVSSMKEFGVRVIAYCAWSLIDSFEWRPAYGRPFGLIHVDYQGGSYNRSLKESSSFWIEMADRRAVPVVDMPSSAAAATSAWLLLVAVASASALQ</sequence>